<dbReference type="RefSeq" id="WP_208843615.1">
    <property type="nucleotide sequence ID" value="NZ_CP072133.1"/>
</dbReference>
<dbReference type="EMBL" id="CP072133">
    <property type="protein sequence ID" value="QTH71992.1"/>
    <property type="molecule type" value="Genomic_DNA"/>
</dbReference>
<feature type="transmembrane region" description="Helical" evidence="6">
    <location>
        <begin position="37"/>
        <end position="61"/>
    </location>
</feature>
<evidence type="ECO:0000259" key="7">
    <source>
        <dbReference type="Pfam" id="PF04024"/>
    </source>
</evidence>
<dbReference type="NCBIfam" id="TIGR02978">
    <property type="entry name" value="phageshock_pspC"/>
    <property type="match status" value="1"/>
</dbReference>
<evidence type="ECO:0000256" key="1">
    <source>
        <dbReference type="ARBA" id="ARBA00004162"/>
    </source>
</evidence>
<dbReference type="GO" id="GO:0005886">
    <property type="term" value="C:plasma membrane"/>
    <property type="evidence" value="ECO:0007669"/>
    <property type="project" value="UniProtKB-SubCell"/>
</dbReference>
<keyword evidence="9" id="KW-1185">Reference proteome</keyword>
<organism evidence="8 9">
    <name type="scientific">Pseudoalteromonas xiamenensis</name>
    <dbReference type="NCBI Taxonomy" id="882626"/>
    <lineage>
        <taxon>Bacteria</taxon>
        <taxon>Pseudomonadati</taxon>
        <taxon>Pseudomonadota</taxon>
        <taxon>Gammaproteobacteria</taxon>
        <taxon>Alteromonadales</taxon>
        <taxon>Pseudoalteromonadaceae</taxon>
        <taxon>Pseudoalteromonas</taxon>
    </lineage>
</organism>
<dbReference type="PANTHER" id="PTHR33885">
    <property type="entry name" value="PHAGE SHOCK PROTEIN C"/>
    <property type="match status" value="1"/>
</dbReference>
<dbReference type="Proteomes" id="UP000664904">
    <property type="component" value="Chromosome"/>
</dbReference>
<sequence>MSQKRRELFRDPRRGKIAGVCAGLSDYFNMELWLVRILFISAVLLSGPFFIVIYVACWFILDRQPTEFTQHVPQEEQHEERVNVKFKVWQKGEPPRQALYELKDRFTRLDGRIQKLETYVTSPEFTVSREIDRL</sequence>
<dbReference type="KEGG" id="pxi:J5O05_03485"/>
<evidence type="ECO:0000313" key="9">
    <source>
        <dbReference type="Proteomes" id="UP000664904"/>
    </source>
</evidence>
<dbReference type="PANTHER" id="PTHR33885:SF3">
    <property type="entry name" value="PHAGE SHOCK PROTEIN C"/>
    <property type="match status" value="1"/>
</dbReference>
<protein>
    <submittedName>
        <fullName evidence="8">Envelope stress response membrane protein PspC</fullName>
    </submittedName>
</protein>
<evidence type="ECO:0000313" key="8">
    <source>
        <dbReference type="EMBL" id="QTH71992.1"/>
    </source>
</evidence>
<keyword evidence="2" id="KW-1003">Cell membrane</keyword>
<keyword evidence="3 6" id="KW-0812">Transmembrane</keyword>
<evidence type="ECO:0000256" key="3">
    <source>
        <dbReference type="ARBA" id="ARBA00022692"/>
    </source>
</evidence>
<dbReference type="InterPro" id="IPR007168">
    <property type="entry name" value="Phageshock_PspC_N"/>
</dbReference>
<reference evidence="8" key="1">
    <citation type="submission" date="2021-03" db="EMBL/GenBank/DDBJ databases">
        <title>Complete Genome of Pseudoalteromonas xiamenensis STKMTI.2, a new potential marine bacterium producing anti-Vibrio compounds.</title>
        <authorList>
            <person name="Handayani D.P."/>
            <person name="Isnansetyo A."/>
            <person name="Istiqomah I."/>
            <person name="Jumina J."/>
        </authorList>
    </citation>
    <scope>NUCLEOTIDE SEQUENCE</scope>
    <source>
        <strain evidence="8">STKMTI.2</strain>
    </source>
</reference>
<name>A0A975DIY0_9GAMM</name>
<evidence type="ECO:0000256" key="4">
    <source>
        <dbReference type="ARBA" id="ARBA00022989"/>
    </source>
</evidence>
<evidence type="ECO:0000256" key="2">
    <source>
        <dbReference type="ARBA" id="ARBA00022475"/>
    </source>
</evidence>
<dbReference type="InterPro" id="IPR052027">
    <property type="entry name" value="PspC"/>
</dbReference>
<evidence type="ECO:0000256" key="6">
    <source>
        <dbReference type="SAM" id="Phobius"/>
    </source>
</evidence>
<dbReference type="InterPro" id="IPR014320">
    <property type="entry name" value="Phageshock_PspC"/>
</dbReference>
<dbReference type="AlphaFoldDB" id="A0A975DIY0"/>
<accession>A0A975DIY0</accession>
<proteinExistence type="predicted"/>
<keyword evidence="5 6" id="KW-0472">Membrane</keyword>
<comment type="subcellular location">
    <subcellularLocation>
        <location evidence="1">Cell membrane</location>
        <topology evidence="1">Single-pass membrane protein</topology>
    </subcellularLocation>
</comment>
<evidence type="ECO:0000256" key="5">
    <source>
        <dbReference type="ARBA" id="ARBA00023136"/>
    </source>
</evidence>
<feature type="domain" description="Phage shock protein PspC N-terminal" evidence="7">
    <location>
        <begin position="7"/>
        <end position="62"/>
    </location>
</feature>
<dbReference type="Pfam" id="PF04024">
    <property type="entry name" value="PspC"/>
    <property type="match status" value="1"/>
</dbReference>
<keyword evidence="4 6" id="KW-1133">Transmembrane helix</keyword>
<gene>
    <name evidence="8" type="primary">pspC</name>
    <name evidence="8" type="ORF">J5O05_03485</name>
</gene>